<feature type="transmembrane region" description="Helical" evidence="2">
    <location>
        <begin position="53"/>
        <end position="71"/>
    </location>
</feature>
<accession>A0ABW5XC20</accession>
<dbReference type="EMBL" id="JBHUOP010000002">
    <property type="protein sequence ID" value="MFD2839990.1"/>
    <property type="molecule type" value="Genomic_DNA"/>
</dbReference>
<dbReference type="RefSeq" id="WP_377465608.1">
    <property type="nucleotide sequence ID" value="NZ_JBHUOP010000002.1"/>
</dbReference>
<keyword evidence="2" id="KW-0472">Membrane</keyword>
<keyword evidence="2" id="KW-1133">Transmembrane helix</keyword>
<dbReference type="Proteomes" id="UP001597391">
    <property type="component" value="Unassembled WGS sequence"/>
</dbReference>
<feature type="transmembrane region" description="Helical" evidence="2">
    <location>
        <begin position="172"/>
        <end position="191"/>
    </location>
</feature>
<evidence type="ECO:0000256" key="2">
    <source>
        <dbReference type="SAM" id="Phobius"/>
    </source>
</evidence>
<keyword evidence="4" id="KW-1185">Reference proteome</keyword>
<feature type="transmembrane region" description="Helical" evidence="2">
    <location>
        <begin position="83"/>
        <end position="104"/>
    </location>
</feature>
<evidence type="ECO:0000313" key="3">
    <source>
        <dbReference type="EMBL" id="MFD2839990.1"/>
    </source>
</evidence>
<proteinExistence type="predicted"/>
<feature type="transmembrane region" description="Helical" evidence="2">
    <location>
        <begin position="203"/>
        <end position="225"/>
    </location>
</feature>
<feature type="region of interest" description="Disordered" evidence="1">
    <location>
        <begin position="1"/>
        <end position="24"/>
    </location>
</feature>
<organism evidence="3 4">
    <name type="scientific">Populibacterium corticicola</name>
    <dbReference type="NCBI Taxonomy" id="1812826"/>
    <lineage>
        <taxon>Bacteria</taxon>
        <taxon>Bacillati</taxon>
        <taxon>Actinomycetota</taxon>
        <taxon>Actinomycetes</taxon>
        <taxon>Micrococcales</taxon>
        <taxon>Jonesiaceae</taxon>
        <taxon>Populibacterium</taxon>
    </lineage>
</organism>
<evidence type="ECO:0000256" key="1">
    <source>
        <dbReference type="SAM" id="MobiDB-lite"/>
    </source>
</evidence>
<keyword evidence="2" id="KW-0812">Transmembrane</keyword>
<name>A0ABW5XC20_9MICO</name>
<sequence>MTVTENTTGPIPEATPSASPTPKRPVLTWHGLKTVAQLELMQRVRSSRWKTTLLLWFIGVGAICVLIATAIQANSYGTRPVGAAIFAANVYFILFMGLLITPTLSSTAINGDRDKGTLAILQASLLTPLEITLGKLAASWFASLAFLFVSVPFIFWAFAAGGVSARAVFSSLIMMAFLLLVVCAVSLYFSARTPKLAGSTVSSYGFVAFTCLISLIIWGLLLATVTSTVTVRQYSGVDYDSVTGDPTRCEMSTYTEQRTHQDKFWPLLALNPFVLVADVSAPQVSEFDSRVYQDEYLRELASGVRQTRLSDAFTYTDSWCTEDGQIRTRQEYNDYQAISKVGDPVWPVGVAIHLVIGGLAVWRTTKRLSTPYAELPKGVRIA</sequence>
<gene>
    <name evidence="3" type="ORF">ACFSYH_05325</name>
</gene>
<protein>
    <submittedName>
        <fullName evidence="3">ABC transporter permease</fullName>
    </submittedName>
</protein>
<feature type="transmembrane region" description="Helical" evidence="2">
    <location>
        <begin position="140"/>
        <end position="160"/>
    </location>
</feature>
<reference evidence="4" key="1">
    <citation type="journal article" date="2019" name="Int. J. Syst. Evol. Microbiol.">
        <title>The Global Catalogue of Microorganisms (GCM) 10K type strain sequencing project: providing services to taxonomists for standard genome sequencing and annotation.</title>
        <authorList>
            <consortium name="The Broad Institute Genomics Platform"/>
            <consortium name="The Broad Institute Genome Sequencing Center for Infectious Disease"/>
            <person name="Wu L."/>
            <person name="Ma J."/>
        </authorList>
    </citation>
    <scope>NUCLEOTIDE SEQUENCE [LARGE SCALE GENOMIC DNA]</scope>
    <source>
        <strain evidence="4">KCTC 33576</strain>
    </source>
</reference>
<comment type="caution">
    <text evidence="3">The sequence shown here is derived from an EMBL/GenBank/DDBJ whole genome shotgun (WGS) entry which is preliminary data.</text>
</comment>
<dbReference type="PANTHER" id="PTHR43471:SF12">
    <property type="entry name" value="HYPOTHETICAL MEMBRANE PROTEIN, CONSERVED"/>
    <property type="match status" value="1"/>
</dbReference>
<dbReference type="PANTHER" id="PTHR43471">
    <property type="entry name" value="ABC TRANSPORTER PERMEASE"/>
    <property type="match status" value="1"/>
</dbReference>
<evidence type="ECO:0000313" key="4">
    <source>
        <dbReference type="Proteomes" id="UP001597391"/>
    </source>
</evidence>